<dbReference type="EMBL" id="UHED01000001">
    <property type="protein sequence ID" value="SUM81933.1"/>
    <property type="molecule type" value="Genomic_DNA"/>
</dbReference>
<sequence length="320" mass="36266">MRAILIGILGALFFSVTFILNHAMAKDEGNWLFSASLRFLFMFPILFIIIYIKKNLTKVHHHIKTHFVPWMIWSTLGFVFFYMPITFVANYSPGWLISATWQLTIICGLLLAPFFYEYVQINHQQIKVRERISWRSVGTSSIMVLGVVLVQIPQVSHIEIQVFIMSVLPLIIGAFCYPLGNRKMMILVDNQLNTLERIYGMTLVTLPIWVVIFICGVLRSGPPSSNQLLQTFIVAVFSGIIATTLFFYATNMVKHNQAKLAAVESTQATEIIFTLIGEMLLLGLPLPSTVSMIGIIIITLGIFIYSFMNSIIKENNNMTL</sequence>
<accession>A0A380HHY6</accession>
<name>A0A380HHY6_STASA</name>
<dbReference type="AlphaFoldDB" id="A0A380HHY6"/>
<dbReference type="InterPro" id="IPR032713">
    <property type="entry name" value="EmrE"/>
</dbReference>
<proteinExistence type="predicted"/>
<evidence type="ECO:0008006" key="3">
    <source>
        <dbReference type="Google" id="ProtNLM"/>
    </source>
</evidence>
<organism evidence="1 2">
    <name type="scientific">Staphylococcus saprophyticus</name>
    <dbReference type="NCBI Taxonomy" id="29385"/>
    <lineage>
        <taxon>Bacteria</taxon>
        <taxon>Bacillati</taxon>
        <taxon>Bacillota</taxon>
        <taxon>Bacilli</taxon>
        <taxon>Bacillales</taxon>
        <taxon>Staphylococcaceae</taxon>
        <taxon>Staphylococcus</taxon>
    </lineage>
</organism>
<dbReference type="Proteomes" id="UP000254707">
    <property type="component" value="Unassembled WGS sequence"/>
</dbReference>
<dbReference type="RefSeq" id="WP_069821623.1">
    <property type="nucleotide sequence ID" value="NZ_CAXOKG010000002.1"/>
</dbReference>
<gene>
    <name evidence="1" type="ORF">NCTC7688_00428</name>
</gene>
<evidence type="ECO:0000313" key="1">
    <source>
        <dbReference type="EMBL" id="SUM81933.1"/>
    </source>
</evidence>
<evidence type="ECO:0000313" key="2">
    <source>
        <dbReference type="Proteomes" id="UP000254707"/>
    </source>
</evidence>
<reference evidence="1 2" key="1">
    <citation type="submission" date="2018-06" db="EMBL/GenBank/DDBJ databases">
        <authorList>
            <consortium name="Pathogen Informatics"/>
            <person name="Doyle S."/>
        </authorList>
    </citation>
    <scope>NUCLEOTIDE SEQUENCE [LARGE SCALE GENOMIC DNA]</scope>
    <source>
        <strain evidence="1 2">NCTC7688</strain>
    </source>
</reference>
<protein>
    <recommendedName>
        <fullName evidence="3">Multidrug resistance efflux transporter family protein</fullName>
    </recommendedName>
</protein>
<dbReference type="Pfam" id="PF13536">
    <property type="entry name" value="EmrE"/>
    <property type="match status" value="1"/>
</dbReference>